<keyword evidence="5" id="KW-0443">Lipid metabolism</keyword>
<evidence type="ECO:0000256" key="5">
    <source>
        <dbReference type="ARBA" id="ARBA00023098"/>
    </source>
</evidence>
<dbReference type="EMBL" id="SSWX01000017">
    <property type="protein sequence ID" value="THJ32167.1"/>
    <property type="molecule type" value="Genomic_DNA"/>
</dbReference>
<evidence type="ECO:0000313" key="7">
    <source>
        <dbReference type="EMBL" id="THJ32167.1"/>
    </source>
</evidence>
<proteinExistence type="inferred from homology"/>
<dbReference type="CDD" id="cd02440">
    <property type="entry name" value="AdoMet_MTases"/>
    <property type="match status" value="1"/>
</dbReference>
<evidence type="ECO:0000256" key="3">
    <source>
        <dbReference type="ARBA" id="ARBA00022679"/>
    </source>
</evidence>
<evidence type="ECO:0000256" key="2">
    <source>
        <dbReference type="ARBA" id="ARBA00022603"/>
    </source>
</evidence>
<dbReference type="PIRSF" id="PIRSF003085">
    <property type="entry name" value="CMAS"/>
    <property type="match status" value="1"/>
</dbReference>
<dbReference type="PANTHER" id="PTHR43667:SF2">
    <property type="entry name" value="FATTY ACID C-METHYL TRANSFERASE"/>
    <property type="match status" value="1"/>
</dbReference>
<dbReference type="InterPro" id="IPR003333">
    <property type="entry name" value="CMAS"/>
</dbReference>
<dbReference type="InterPro" id="IPR050723">
    <property type="entry name" value="CFA/CMAS"/>
</dbReference>
<evidence type="ECO:0000313" key="8">
    <source>
        <dbReference type="Proteomes" id="UP000306236"/>
    </source>
</evidence>
<name>A0A4S5BID4_9BURK</name>
<dbReference type="OrthoDB" id="9782855at2"/>
<accession>A0A4S5BID4</accession>
<dbReference type="Gene3D" id="3.40.50.150">
    <property type="entry name" value="Vaccinia Virus protein VP39"/>
    <property type="match status" value="1"/>
</dbReference>
<evidence type="ECO:0000256" key="4">
    <source>
        <dbReference type="ARBA" id="ARBA00022691"/>
    </source>
</evidence>
<organism evidence="7 8">
    <name type="scientific">Lampropedia aestuarii</name>
    <dbReference type="NCBI Taxonomy" id="2562762"/>
    <lineage>
        <taxon>Bacteria</taxon>
        <taxon>Pseudomonadati</taxon>
        <taxon>Pseudomonadota</taxon>
        <taxon>Betaproteobacteria</taxon>
        <taxon>Burkholderiales</taxon>
        <taxon>Comamonadaceae</taxon>
        <taxon>Lampropedia</taxon>
    </lineage>
</organism>
<dbReference type="SUPFAM" id="SSF53335">
    <property type="entry name" value="S-adenosyl-L-methionine-dependent methyltransferases"/>
    <property type="match status" value="1"/>
</dbReference>
<keyword evidence="8" id="KW-1185">Reference proteome</keyword>
<protein>
    <submittedName>
        <fullName evidence="7">Class I SAM-dependent methyltransferase</fullName>
    </submittedName>
</protein>
<feature type="active site" evidence="6">
    <location>
        <position position="386"/>
    </location>
</feature>
<keyword evidence="4" id="KW-0949">S-adenosyl-L-methionine</keyword>
<gene>
    <name evidence="7" type="ORF">E8K88_13040</name>
</gene>
<dbReference type="GO" id="GO:0032259">
    <property type="term" value="P:methylation"/>
    <property type="evidence" value="ECO:0007669"/>
    <property type="project" value="UniProtKB-KW"/>
</dbReference>
<dbReference type="Proteomes" id="UP000306236">
    <property type="component" value="Unassembled WGS sequence"/>
</dbReference>
<keyword evidence="3 7" id="KW-0808">Transferase</keyword>
<dbReference type="Pfam" id="PF02353">
    <property type="entry name" value="CMAS"/>
    <property type="match status" value="1"/>
</dbReference>
<dbReference type="RefSeq" id="WP_136407112.1">
    <property type="nucleotide sequence ID" value="NZ_SSWX01000017.1"/>
</dbReference>
<comment type="caution">
    <text evidence="7">The sequence shown here is derived from an EMBL/GenBank/DDBJ whole genome shotgun (WGS) entry which is preliminary data.</text>
</comment>
<evidence type="ECO:0000256" key="6">
    <source>
        <dbReference type="PIRSR" id="PIRSR003085-1"/>
    </source>
</evidence>
<dbReference type="GO" id="GO:0008610">
    <property type="term" value="P:lipid biosynthetic process"/>
    <property type="evidence" value="ECO:0007669"/>
    <property type="project" value="InterPro"/>
</dbReference>
<comment type="similarity">
    <text evidence="1">Belongs to the CFA/CMAS family.</text>
</comment>
<dbReference type="GO" id="GO:0008168">
    <property type="term" value="F:methyltransferase activity"/>
    <property type="evidence" value="ECO:0007669"/>
    <property type="project" value="UniProtKB-KW"/>
</dbReference>
<evidence type="ECO:0000256" key="1">
    <source>
        <dbReference type="ARBA" id="ARBA00010815"/>
    </source>
</evidence>
<dbReference type="PANTHER" id="PTHR43667">
    <property type="entry name" value="CYCLOPROPANE-FATTY-ACYL-PHOSPHOLIPID SYNTHASE"/>
    <property type="match status" value="1"/>
</dbReference>
<dbReference type="InterPro" id="IPR029063">
    <property type="entry name" value="SAM-dependent_MTases_sf"/>
</dbReference>
<dbReference type="AlphaFoldDB" id="A0A4S5BID4"/>
<reference evidence="7 8" key="1">
    <citation type="submission" date="2019-04" db="EMBL/GenBank/DDBJ databases">
        <title>Lampropedia sp YIM MLB12 draf genome.</title>
        <authorList>
            <person name="Wang Y.-X."/>
        </authorList>
    </citation>
    <scope>NUCLEOTIDE SEQUENCE [LARGE SCALE GENOMIC DNA]</scope>
    <source>
        <strain evidence="7 8">YIM MLB12</strain>
    </source>
</reference>
<sequence>MNQSDTLALANAPVDMPSSGRILMALLARLQHGHLVVRTPDGAHLEFGPADSDLRADLSIHDWRACQQIFSAGDIGLAHAWRQQWLGSHDLTALLRLALRNQAAIQRLISGSMLTRCWFWLQHQLRPNSRKGSRENIHSHYDLGNHFYELWLDGSMTYSAALFEGNYNQSLEAAQHAKYQRILDQLGVLPGQSILEVGCGWGGFAVYAATQGIRVHSITISAAQLEWAQRRVAQLQLQDWVRLELRDYRDLSGQYDAIVSIEMFEAVGQRYWPGYFRCLQERLKPGGKALVQSITIDESYFKQYQRSSDFIREYIFPGGMLPSPERFVAAAQQQGLQHLDSYAFGRDYAETLRRWRHAFGAHSEAVQAQGFDAAFQRTWHMYLCYCEAGFDEGRTDVYQFLLQA</sequence>
<keyword evidence="2 7" id="KW-0489">Methyltransferase</keyword>